<evidence type="ECO:0000259" key="11">
    <source>
        <dbReference type="PROSITE" id="PS50158"/>
    </source>
</evidence>
<dbReference type="Gene3D" id="3.10.10.10">
    <property type="entry name" value="HIV Type 1 Reverse Transcriptase, subunit A, domain 1"/>
    <property type="match status" value="1"/>
</dbReference>
<organism evidence="14 15">
    <name type="scientific">Aedes albopictus</name>
    <name type="common">Asian tiger mosquito</name>
    <name type="synonym">Stegomyia albopicta</name>
    <dbReference type="NCBI Taxonomy" id="7160"/>
    <lineage>
        <taxon>Eukaryota</taxon>
        <taxon>Metazoa</taxon>
        <taxon>Ecdysozoa</taxon>
        <taxon>Arthropoda</taxon>
        <taxon>Hexapoda</taxon>
        <taxon>Insecta</taxon>
        <taxon>Pterygota</taxon>
        <taxon>Neoptera</taxon>
        <taxon>Endopterygota</taxon>
        <taxon>Diptera</taxon>
        <taxon>Nematocera</taxon>
        <taxon>Culicoidea</taxon>
        <taxon>Culicidae</taxon>
        <taxon>Culicinae</taxon>
        <taxon>Aedini</taxon>
        <taxon>Aedes</taxon>
        <taxon>Stegomyia</taxon>
    </lineage>
</organism>
<keyword evidence="8" id="KW-0862">Zinc</keyword>
<dbReference type="EnsemblMetazoa" id="AALFPA23_017373.R25346">
    <property type="protein sequence ID" value="AALFPA23_017373.P25346"/>
    <property type="gene ID" value="AALFPA23_017373"/>
</dbReference>
<dbReference type="Pfam" id="PF00665">
    <property type="entry name" value="rve"/>
    <property type="match status" value="1"/>
</dbReference>
<dbReference type="PROSITE" id="PS50878">
    <property type="entry name" value="RT_POL"/>
    <property type="match status" value="1"/>
</dbReference>
<keyword evidence="5" id="KW-0255">Endonuclease</keyword>
<evidence type="ECO:0000313" key="15">
    <source>
        <dbReference type="Proteomes" id="UP000069940"/>
    </source>
</evidence>
<feature type="region of interest" description="Disordered" evidence="10">
    <location>
        <begin position="140"/>
        <end position="255"/>
    </location>
</feature>
<dbReference type="InterPro" id="IPR000477">
    <property type="entry name" value="RT_dom"/>
</dbReference>
<feature type="compositionally biased region" description="Polar residues" evidence="10">
    <location>
        <begin position="172"/>
        <end position="181"/>
    </location>
</feature>
<dbReference type="InterPro" id="IPR041588">
    <property type="entry name" value="Integrase_H2C2"/>
</dbReference>
<dbReference type="SMART" id="SM00343">
    <property type="entry name" value="ZnF_C2HC"/>
    <property type="match status" value="1"/>
</dbReference>
<proteinExistence type="predicted"/>
<feature type="compositionally biased region" description="Polar residues" evidence="10">
    <location>
        <begin position="143"/>
        <end position="152"/>
    </location>
</feature>
<feature type="compositionally biased region" description="Basic and acidic residues" evidence="10">
    <location>
        <begin position="562"/>
        <end position="583"/>
    </location>
</feature>
<dbReference type="PROSITE" id="PS00141">
    <property type="entry name" value="ASP_PROTEASE"/>
    <property type="match status" value="1"/>
</dbReference>
<dbReference type="Gene3D" id="3.30.70.270">
    <property type="match status" value="2"/>
</dbReference>
<dbReference type="CDD" id="cd00303">
    <property type="entry name" value="retropepsin_like"/>
    <property type="match status" value="1"/>
</dbReference>
<dbReference type="Gene3D" id="2.40.70.10">
    <property type="entry name" value="Acid Proteases"/>
    <property type="match status" value="1"/>
</dbReference>
<dbReference type="CDD" id="cd01647">
    <property type="entry name" value="RT_LTR"/>
    <property type="match status" value="1"/>
</dbReference>
<dbReference type="SUPFAM" id="SSF56672">
    <property type="entry name" value="DNA/RNA polymerases"/>
    <property type="match status" value="1"/>
</dbReference>
<evidence type="ECO:0000256" key="1">
    <source>
        <dbReference type="ARBA" id="ARBA00012493"/>
    </source>
</evidence>
<sequence>MDYTQLTDEEVTYELALRHVVNLGPTTHRGKVLRLKALMQEESLRDSKPTSSEHVMSSQSNLEQCESQVHQLHISAEAAIRTANSAALSQIRTRLYHYRDRLQLIQPPTELRETHAMLSVHVNVLLDKVNGTSVVNGVPRSESVVSQATSTGAIRRNNGGDEGAVGGETTMPVESTSRQDTTPPPAVQPPLVTSFSGGQGRGLLFSSSFQTRDSEEAEQADTRHRNTSPPPPYLPRDRETWNPSTREQESRENRELQARIREMQEREQHMREEYYRMRDDLERLIRRERPAPERADDRRIQKAVHNWPFKFRGEKDTTSLNVFLDRVETFARSEGMSDATLLSSIKHLLQEDAIDWYSRATSQNLLRTWDQFKREIRREFLPSGYSQILRLEASFRFQGREESFAKFYRDISALFRFVDPPIPDDEKFFLVKKNMNENYAAIVTAARPRSLEEMVEVCTGYDETRMLLNRQRRIPIPHSALLEPNFATPVITSRPPPVQHHQQPQRFNRVHAVEVEESAYEHEAVEEGPEDNWQHTIDELVEQVNALKMNLERRSARPNFAARDEKQSRSTDRYNRTEADVLRAARQYTREAQTPAQQQRPQATSFPTRQPQQQQEQPQRAQGWQARQWIQSSDPSDSNRRYQRLLPEPGRQREDRQVEQQEAHNDQRPAMLCWNCDEEGHRFMDCPKPQAILFCYRGEPAVEGSSSPQNLGDPSDIPEFQNLNSIIINPGSDNRPHAVISVLGKELTALLDSGANCSLLGGRRVELAEECGLQKGTVSGGIKTADGTRHNIANFVYLPIVYNNRNEVLPVLLVPSIPDCIILGMNFWDKFGVKAVCCTLEAKQEDQISEDQEMKQLSPEQQRRLEQAIQKFPKAVEGRLGRTKLYEHRIDVGSAPPRKQRHYPMSPYVLQEVNKEIDRMIALDVIEEAQFSPWNNPLVAVKKKTGQYRVCLDARHLNSIMVNEGYPIPQIAAITNNLRSSKYISSIDLKDAFWQLPLHPGSRQLTAFTVPSRGHFQFKVVPFGLCTASQALARLMTHLFADLEPLVFHYLDDIIICSETFEEHIALLEEVARRLRQANLTISSEKSKFCRKSMKYLGYVIDEQGWRVDDEKIQAIVQFPTPTTRKEVQRFLGVCNWYRRFIAGFSQLAAPLTNLTSGKTKFRWNPIAEEAFLKLKAALVSAPVLAMPDYSKPFAIACDASDTAIGAVLTQEINGEEHPISYFSQKLSASERKYSVTERECLAVIRAIEKFRGYVEGIRFIVHCDHAALSYLKSMKNPTALMSRWLLRLNAFDFEIRYRKGSINVVPDALSRTVAEAVFTVDQVLDPWYRKLVDRVKSEADKFPDFRIANDTLFKNCRCKDEVGAVYHKWKQVVPKEERFQLIRRFHDEPAAAHLGFYKTWHKLQAHYYWPQMQQEIHDYVMNCATCKACKAPGKRMMPQMGNPKPAKTPWEMISVDFVGPLTRSKRGNTVLLVVVDWVSKYVIVKPMRTADSQKMVEFLEEEVCLKFSRPRLILSDNGKQFESMVFKSWLAKHNIGHMKTAFYCPQVNNAERVNRVVVTCIRALLDGDHREWDEKLPAITAAINAARHEATGVSPHEANFGRNLLLHTDLYTQQELNTPEDPKVAQDLRLSAIRRIQKLIIERIKNSHQRAKQRYNLRTRSVAFKVGDLVWRRSFVLSSKADQINSKLEPKFVPAVVKEIIGTNLYVLEDVLSGKKGRYHAKDIKAD</sequence>
<dbReference type="Pfam" id="PF17917">
    <property type="entry name" value="RT_RNaseH"/>
    <property type="match status" value="1"/>
</dbReference>
<keyword evidence="8" id="KW-0479">Metal-binding</keyword>
<evidence type="ECO:0000256" key="6">
    <source>
        <dbReference type="ARBA" id="ARBA00022801"/>
    </source>
</evidence>
<feature type="region of interest" description="Disordered" evidence="10">
    <location>
        <begin position="558"/>
        <end position="665"/>
    </location>
</feature>
<evidence type="ECO:0000256" key="2">
    <source>
        <dbReference type="ARBA" id="ARBA00022679"/>
    </source>
</evidence>
<feature type="domain" description="CCHC-type" evidence="11">
    <location>
        <begin position="673"/>
        <end position="688"/>
    </location>
</feature>
<reference evidence="14" key="2">
    <citation type="submission" date="2025-05" db="UniProtKB">
        <authorList>
            <consortium name="EnsemblMetazoa"/>
        </authorList>
    </citation>
    <scope>IDENTIFICATION</scope>
    <source>
        <strain evidence="14">Foshan</strain>
    </source>
</reference>
<feature type="compositionally biased region" description="Low complexity" evidence="10">
    <location>
        <begin position="590"/>
        <end position="626"/>
    </location>
</feature>
<dbReference type="InterPro" id="IPR012337">
    <property type="entry name" value="RNaseH-like_sf"/>
</dbReference>
<dbReference type="InterPro" id="IPR041373">
    <property type="entry name" value="RT_RNaseH"/>
</dbReference>
<evidence type="ECO:0000256" key="9">
    <source>
        <dbReference type="SAM" id="Coils"/>
    </source>
</evidence>
<keyword evidence="4" id="KW-0540">Nuclease</keyword>
<dbReference type="InterPro" id="IPR021109">
    <property type="entry name" value="Peptidase_aspartic_dom_sf"/>
</dbReference>
<dbReference type="SUPFAM" id="SSF57756">
    <property type="entry name" value="Retrovirus zinc finger-like domains"/>
    <property type="match status" value="1"/>
</dbReference>
<dbReference type="PROSITE" id="PS50994">
    <property type="entry name" value="INTEGRASE"/>
    <property type="match status" value="1"/>
</dbReference>
<dbReference type="SUPFAM" id="SSF53098">
    <property type="entry name" value="Ribonuclease H-like"/>
    <property type="match status" value="1"/>
</dbReference>
<keyword evidence="6" id="KW-0378">Hydrolase</keyword>
<evidence type="ECO:0000256" key="4">
    <source>
        <dbReference type="ARBA" id="ARBA00022722"/>
    </source>
</evidence>
<keyword evidence="15" id="KW-1185">Reference proteome</keyword>
<keyword evidence="9" id="KW-0175">Coiled coil</keyword>
<dbReference type="CDD" id="cd09274">
    <property type="entry name" value="RNase_HI_RT_Ty3"/>
    <property type="match status" value="1"/>
</dbReference>
<feature type="compositionally biased region" description="Basic and acidic residues" evidence="10">
    <location>
        <begin position="235"/>
        <end position="255"/>
    </location>
</feature>
<dbReference type="PANTHER" id="PTHR37984:SF5">
    <property type="entry name" value="PROTEIN NYNRIN-LIKE"/>
    <property type="match status" value="1"/>
</dbReference>
<dbReference type="Pfam" id="PF17921">
    <property type="entry name" value="Integrase_H2C2"/>
    <property type="match status" value="1"/>
</dbReference>
<keyword evidence="7" id="KW-0695">RNA-directed DNA polymerase</keyword>
<feature type="domain" description="Reverse transcriptase" evidence="12">
    <location>
        <begin position="922"/>
        <end position="1101"/>
    </location>
</feature>
<feature type="compositionally biased region" description="Basic and acidic residues" evidence="10">
    <location>
        <begin position="650"/>
        <end position="665"/>
    </location>
</feature>
<evidence type="ECO:0000256" key="8">
    <source>
        <dbReference type="PROSITE-ProRule" id="PRU00047"/>
    </source>
</evidence>
<evidence type="ECO:0000256" key="10">
    <source>
        <dbReference type="SAM" id="MobiDB-lite"/>
    </source>
</evidence>
<dbReference type="InterPro" id="IPR043502">
    <property type="entry name" value="DNA/RNA_pol_sf"/>
</dbReference>
<dbReference type="InterPro" id="IPR036397">
    <property type="entry name" value="RNaseH_sf"/>
</dbReference>
<dbReference type="RefSeq" id="XP_062710109.1">
    <property type="nucleotide sequence ID" value="XM_062854125.1"/>
</dbReference>
<keyword evidence="8" id="KW-0863">Zinc-finger</keyword>
<evidence type="ECO:0000256" key="3">
    <source>
        <dbReference type="ARBA" id="ARBA00022695"/>
    </source>
</evidence>
<dbReference type="PANTHER" id="PTHR37984">
    <property type="entry name" value="PROTEIN CBG26694"/>
    <property type="match status" value="1"/>
</dbReference>
<dbReference type="InterPro" id="IPR001878">
    <property type="entry name" value="Znf_CCHC"/>
</dbReference>
<accession>A0ABM1ZD47</accession>
<evidence type="ECO:0000256" key="7">
    <source>
        <dbReference type="ARBA" id="ARBA00022918"/>
    </source>
</evidence>
<dbReference type="InterPro" id="IPR001584">
    <property type="entry name" value="Integrase_cat-core"/>
</dbReference>
<dbReference type="Proteomes" id="UP000069940">
    <property type="component" value="Unassembled WGS sequence"/>
</dbReference>
<evidence type="ECO:0000259" key="13">
    <source>
        <dbReference type="PROSITE" id="PS50994"/>
    </source>
</evidence>
<evidence type="ECO:0000259" key="12">
    <source>
        <dbReference type="PROSITE" id="PS50878"/>
    </source>
</evidence>
<evidence type="ECO:0000313" key="14">
    <source>
        <dbReference type="EnsemblMetazoa" id="AALFPA23_017373.P25346"/>
    </source>
</evidence>
<dbReference type="GeneID" id="115264820"/>
<dbReference type="Gene3D" id="1.10.340.70">
    <property type="match status" value="1"/>
</dbReference>
<dbReference type="InterPro" id="IPR043128">
    <property type="entry name" value="Rev_trsase/Diguanyl_cyclase"/>
</dbReference>
<dbReference type="InterPro" id="IPR001969">
    <property type="entry name" value="Aspartic_peptidase_AS"/>
</dbReference>
<dbReference type="Gene3D" id="3.30.420.10">
    <property type="entry name" value="Ribonuclease H-like superfamily/Ribonuclease H"/>
    <property type="match status" value="1"/>
</dbReference>
<dbReference type="SUPFAM" id="SSF50630">
    <property type="entry name" value="Acid proteases"/>
    <property type="match status" value="1"/>
</dbReference>
<evidence type="ECO:0000256" key="5">
    <source>
        <dbReference type="ARBA" id="ARBA00022759"/>
    </source>
</evidence>
<dbReference type="Pfam" id="PF00078">
    <property type="entry name" value="RVT_1"/>
    <property type="match status" value="1"/>
</dbReference>
<dbReference type="EC" id="2.7.7.49" evidence="1"/>
<dbReference type="InterPro" id="IPR050951">
    <property type="entry name" value="Retrovirus_Pol_polyprotein"/>
</dbReference>
<dbReference type="InterPro" id="IPR036875">
    <property type="entry name" value="Znf_CCHC_sf"/>
</dbReference>
<protein>
    <recommendedName>
        <fullName evidence="1">RNA-directed DNA polymerase</fullName>
        <ecNumber evidence="1">2.7.7.49</ecNumber>
    </recommendedName>
</protein>
<name>A0ABM1ZD47_AEDAL</name>
<dbReference type="PROSITE" id="PS50158">
    <property type="entry name" value="ZF_CCHC"/>
    <property type="match status" value="1"/>
</dbReference>
<feature type="coiled-coil region" evidence="9">
    <location>
        <begin position="530"/>
        <end position="557"/>
    </location>
</feature>
<keyword evidence="2" id="KW-0808">Transferase</keyword>
<reference evidence="15" key="1">
    <citation type="journal article" date="2015" name="Proc. Natl. Acad. Sci. U.S.A.">
        <title>Genome sequence of the Asian Tiger mosquito, Aedes albopictus, reveals insights into its biology, genetics, and evolution.</title>
        <authorList>
            <person name="Chen X.G."/>
            <person name="Jiang X."/>
            <person name="Gu J."/>
            <person name="Xu M."/>
            <person name="Wu Y."/>
            <person name="Deng Y."/>
            <person name="Zhang C."/>
            <person name="Bonizzoni M."/>
            <person name="Dermauw W."/>
            <person name="Vontas J."/>
            <person name="Armbruster P."/>
            <person name="Huang X."/>
            <person name="Yang Y."/>
            <person name="Zhang H."/>
            <person name="He W."/>
            <person name="Peng H."/>
            <person name="Liu Y."/>
            <person name="Wu K."/>
            <person name="Chen J."/>
            <person name="Lirakis M."/>
            <person name="Topalis P."/>
            <person name="Van Leeuwen T."/>
            <person name="Hall A.B."/>
            <person name="Jiang X."/>
            <person name="Thorpe C."/>
            <person name="Mueller R.L."/>
            <person name="Sun C."/>
            <person name="Waterhouse R.M."/>
            <person name="Yan G."/>
            <person name="Tu Z.J."/>
            <person name="Fang X."/>
            <person name="James A.A."/>
        </authorList>
    </citation>
    <scope>NUCLEOTIDE SEQUENCE [LARGE SCALE GENOMIC DNA]</scope>
    <source>
        <strain evidence="15">Foshan</strain>
    </source>
</reference>
<feature type="domain" description="Integrase catalytic" evidence="13">
    <location>
        <begin position="1446"/>
        <end position="1604"/>
    </location>
</feature>
<keyword evidence="3" id="KW-0548">Nucleotidyltransferase</keyword>